<name>A0A2G9I8V7_9LAMI</name>
<evidence type="ECO:0000313" key="2">
    <source>
        <dbReference type="EMBL" id="PIN26189.1"/>
    </source>
</evidence>
<proteinExistence type="predicted"/>
<reference evidence="3" key="1">
    <citation type="journal article" date="2018" name="Gigascience">
        <title>Genome assembly of the Pink Ipe (Handroanthus impetiginosus, Bignoniaceae), a highly valued, ecologically keystone Neotropical timber forest tree.</title>
        <authorList>
            <person name="Silva-Junior O.B."/>
            <person name="Grattapaglia D."/>
            <person name="Novaes E."/>
            <person name="Collevatti R.G."/>
        </authorList>
    </citation>
    <scope>NUCLEOTIDE SEQUENCE [LARGE SCALE GENOMIC DNA]</scope>
    <source>
        <strain evidence="3">cv. UFG-1</strain>
    </source>
</reference>
<evidence type="ECO:0000256" key="1">
    <source>
        <dbReference type="SAM" id="MobiDB-lite"/>
    </source>
</evidence>
<keyword evidence="3" id="KW-1185">Reference proteome</keyword>
<organism evidence="2 3">
    <name type="scientific">Handroanthus impetiginosus</name>
    <dbReference type="NCBI Taxonomy" id="429701"/>
    <lineage>
        <taxon>Eukaryota</taxon>
        <taxon>Viridiplantae</taxon>
        <taxon>Streptophyta</taxon>
        <taxon>Embryophyta</taxon>
        <taxon>Tracheophyta</taxon>
        <taxon>Spermatophyta</taxon>
        <taxon>Magnoliopsida</taxon>
        <taxon>eudicotyledons</taxon>
        <taxon>Gunneridae</taxon>
        <taxon>Pentapetalae</taxon>
        <taxon>asterids</taxon>
        <taxon>lamiids</taxon>
        <taxon>Lamiales</taxon>
        <taxon>Bignoniaceae</taxon>
        <taxon>Crescentiina</taxon>
        <taxon>Tabebuia alliance</taxon>
        <taxon>Handroanthus</taxon>
    </lineage>
</organism>
<dbReference type="Proteomes" id="UP000231279">
    <property type="component" value="Unassembled WGS sequence"/>
</dbReference>
<feature type="region of interest" description="Disordered" evidence="1">
    <location>
        <begin position="1"/>
        <end position="47"/>
    </location>
</feature>
<dbReference type="AlphaFoldDB" id="A0A2G9I8V7"/>
<dbReference type="EMBL" id="NKXS01000135">
    <property type="protein sequence ID" value="PIN26189.1"/>
    <property type="molecule type" value="Genomic_DNA"/>
</dbReference>
<gene>
    <name evidence="2" type="ORF">CDL12_01068</name>
</gene>
<sequence>MTRSAITNKKTQRRTGTGPRKKLQENEWEGEQGRNGFSASEDDTLAP</sequence>
<accession>A0A2G9I8V7</accession>
<comment type="caution">
    <text evidence="2">The sequence shown here is derived from an EMBL/GenBank/DDBJ whole genome shotgun (WGS) entry which is preliminary data.</text>
</comment>
<protein>
    <submittedName>
        <fullName evidence="2">Uncharacterized protein</fullName>
    </submittedName>
</protein>
<evidence type="ECO:0000313" key="3">
    <source>
        <dbReference type="Proteomes" id="UP000231279"/>
    </source>
</evidence>
<dbReference type="OrthoDB" id="568096at2759"/>